<reference evidence="1" key="1">
    <citation type="submission" date="2020-03" db="EMBL/GenBank/DDBJ databases">
        <title>The deep terrestrial virosphere.</title>
        <authorList>
            <person name="Holmfeldt K."/>
            <person name="Nilsson E."/>
            <person name="Simone D."/>
            <person name="Lopez-Fernandez M."/>
            <person name="Wu X."/>
            <person name="de Brujin I."/>
            <person name="Lundin D."/>
            <person name="Andersson A."/>
            <person name="Bertilsson S."/>
            <person name="Dopson M."/>
        </authorList>
    </citation>
    <scope>NUCLEOTIDE SEQUENCE</scope>
    <source>
        <strain evidence="2">MM415B04390</strain>
        <strain evidence="1">TM448A02234</strain>
    </source>
</reference>
<accession>A0A6H1ZUN8</accession>
<gene>
    <name evidence="2" type="ORF">MM415B04390_0002</name>
    <name evidence="1" type="ORF">TM448A02234_0014</name>
</gene>
<organism evidence="1">
    <name type="scientific">viral metagenome</name>
    <dbReference type="NCBI Taxonomy" id="1070528"/>
    <lineage>
        <taxon>unclassified sequences</taxon>
        <taxon>metagenomes</taxon>
        <taxon>organismal metagenomes</taxon>
    </lineage>
</organism>
<dbReference type="EMBL" id="MT144279">
    <property type="protein sequence ID" value="QJA51643.1"/>
    <property type="molecule type" value="Genomic_DNA"/>
</dbReference>
<evidence type="ECO:0000313" key="2">
    <source>
        <dbReference type="EMBL" id="QJA93006.1"/>
    </source>
</evidence>
<evidence type="ECO:0000313" key="1">
    <source>
        <dbReference type="EMBL" id="QJA51643.1"/>
    </source>
</evidence>
<dbReference type="AlphaFoldDB" id="A0A6H1ZUN8"/>
<protein>
    <submittedName>
        <fullName evidence="1">Uncharacterized protein</fullName>
    </submittedName>
</protein>
<name>A0A6H1ZUN8_9ZZZZ</name>
<sequence>MDTKDLQKQPINLQQSDFLSVGVTWVSGRIFIKPDKPQSLLYYGICHYSNGIWAVTPEDYQTPLMITNIMITPPMATYSKPFCEKSYTCIHFDCELNKFDKDLFANNFKDCGLFSLALPKSLLAKETQWFNERDKIEKFWKRMALKPEGGILRFSKEKFEKIQ</sequence>
<proteinExistence type="predicted"/>
<dbReference type="EMBL" id="MT143115">
    <property type="protein sequence ID" value="QJA93006.1"/>
    <property type="molecule type" value="Genomic_DNA"/>
</dbReference>